<feature type="coiled-coil region" evidence="1">
    <location>
        <begin position="30"/>
        <end position="71"/>
    </location>
</feature>
<reference evidence="3 4" key="1">
    <citation type="journal article" date="2015" name="Genome Biol. Evol.">
        <title>Comparative Genomics of a Bacterivorous Green Alga Reveals Evolutionary Causalities and Consequences of Phago-Mixotrophic Mode of Nutrition.</title>
        <authorList>
            <person name="Burns J.A."/>
            <person name="Paasch A."/>
            <person name="Narechania A."/>
            <person name="Kim E."/>
        </authorList>
    </citation>
    <scope>NUCLEOTIDE SEQUENCE [LARGE SCALE GENOMIC DNA]</scope>
    <source>
        <strain evidence="3 4">PLY_AMNH</strain>
    </source>
</reference>
<sequence>MSREHSPTIGTAKASEAFQVAKSSQGTSIVSALTARAVAAETEVLKLQKQLKDSNRSNAKLKEELTEMQKMFVMHNKRMDEIFAQLMSQQAETEHCVEVAKANLTKLAPRPRVKKDFPAGKLVAAEKPRASQLARTDALSIPRELRSMWQVEVDESNDTVGTLDRAPQGGASGRDSKAQAPSRPGGGKVSWSPGKPPPPPSHGQRGNEPDGTRRKSVLPVNSQVQIQEFTAEAQMETLSRLKSLSPSASPTSTPSSSG</sequence>
<evidence type="ECO:0000313" key="4">
    <source>
        <dbReference type="Proteomes" id="UP001190700"/>
    </source>
</evidence>
<comment type="caution">
    <text evidence="3">The sequence shown here is derived from an EMBL/GenBank/DDBJ whole genome shotgun (WGS) entry which is preliminary data.</text>
</comment>
<evidence type="ECO:0000313" key="3">
    <source>
        <dbReference type="EMBL" id="KAK3261020.1"/>
    </source>
</evidence>
<feature type="region of interest" description="Disordered" evidence="2">
    <location>
        <begin position="156"/>
        <end position="223"/>
    </location>
</feature>
<dbReference type="EMBL" id="LGRX02017224">
    <property type="protein sequence ID" value="KAK3261020.1"/>
    <property type="molecule type" value="Genomic_DNA"/>
</dbReference>
<dbReference type="AlphaFoldDB" id="A0AAE0KUI9"/>
<evidence type="ECO:0000256" key="1">
    <source>
        <dbReference type="SAM" id="Coils"/>
    </source>
</evidence>
<organism evidence="3 4">
    <name type="scientific">Cymbomonas tetramitiformis</name>
    <dbReference type="NCBI Taxonomy" id="36881"/>
    <lineage>
        <taxon>Eukaryota</taxon>
        <taxon>Viridiplantae</taxon>
        <taxon>Chlorophyta</taxon>
        <taxon>Pyramimonadophyceae</taxon>
        <taxon>Pyramimonadales</taxon>
        <taxon>Pyramimonadaceae</taxon>
        <taxon>Cymbomonas</taxon>
    </lineage>
</organism>
<gene>
    <name evidence="3" type="ORF">CYMTET_30056</name>
</gene>
<accession>A0AAE0KUI9</accession>
<feature type="region of interest" description="Disordered" evidence="2">
    <location>
        <begin position="237"/>
        <end position="258"/>
    </location>
</feature>
<protein>
    <submittedName>
        <fullName evidence="3">Uncharacterized protein</fullName>
    </submittedName>
</protein>
<proteinExistence type="predicted"/>
<name>A0AAE0KUI9_9CHLO</name>
<keyword evidence="1" id="KW-0175">Coiled coil</keyword>
<dbReference type="Proteomes" id="UP001190700">
    <property type="component" value="Unassembled WGS sequence"/>
</dbReference>
<feature type="compositionally biased region" description="Low complexity" evidence="2">
    <location>
        <begin position="243"/>
        <end position="258"/>
    </location>
</feature>
<keyword evidence="4" id="KW-1185">Reference proteome</keyword>
<evidence type="ECO:0000256" key="2">
    <source>
        <dbReference type="SAM" id="MobiDB-lite"/>
    </source>
</evidence>